<sequence>MHLFGLNLSQLLVVLWRGSIEHAQDDNPTTWPFTVLHDNVVWQTHGASIAGAGLYLPVCLESRVPCNPAEKISSGYKAVEYLVYIFGLCPALLYGLLPQNFYYHFCKLVFATRVVHQHHKFKDNLLAAHQAFLEFVHEFEILYYECKLTCLHFVRPCIHALTHIVPEHFCLGSLTELSQWTMEQTIGNLGEEIQLHSDLYANLSQRAIEHARANALYAIAPDLFPVTRKQPSGACDAGDKYVLLGPCKRHEMSTSTSDTFKRFSDLHHWRMKNGDSLSVDRFARLLLPNGQIAQSWWQERKRPAEELALQGTSHFAEVLYFFLVIKDDLQYTLAAVKMFGAADPQMSEESYGTLHVCKYLGRNGVEVIDAKWIMGVVGMVPFKNVCGEANMLRVCSTLQLKK</sequence>
<reference evidence="3" key="1">
    <citation type="submission" date="2019-10" db="EMBL/GenBank/DDBJ databases">
        <authorList>
            <consortium name="DOE Joint Genome Institute"/>
            <person name="Kuo A."/>
            <person name="Miyauchi S."/>
            <person name="Kiss E."/>
            <person name="Drula E."/>
            <person name="Kohler A."/>
            <person name="Sanchez-Garcia M."/>
            <person name="Andreopoulos B."/>
            <person name="Barry K.W."/>
            <person name="Bonito G."/>
            <person name="Buee M."/>
            <person name="Carver A."/>
            <person name="Chen C."/>
            <person name="Cichocki N."/>
            <person name="Clum A."/>
            <person name="Culley D."/>
            <person name="Crous P.W."/>
            <person name="Fauchery L."/>
            <person name="Girlanda M."/>
            <person name="Hayes R."/>
            <person name="Keri Z."/>
            <person name="LaButti K."/>
            <person name="Lipzen A."/>
            <person name="Lombard V."/>
            <person name="Magnuson J."/>
            <person name="Maillard F."/>
            <person name="Morin E."/>
            <person name="Murat C."/>
            <person name="Nolan M."/>
            <person name="Ohm R."/>
            <person name="Pangilinan J."/>
            <person name="Pereira M."/>
            <person name="Perotto S."/>
            <person name="Peter M."/>
            <person name="Riley R."/>
            <person name="Sitrit Y."/>
            <person name="Stielow B."/>
            <person name="Szollosi G."/>
            <person name="Zifcakova L."/>
            <person name="Stursova M."/>
            <person name="Spatafora J.W."/>
            <person name="Tedersoo L."/>
            <person name="Vaario L.-M."/>
            <person name="Yamada A."/>
            <person name="Yan M."/>
            <person name="Wang P."/>
            <person name="Xu J."/>
            <person name="Bruns T."/>
            <person name="Baldrian P."/>
            <person name="Vilgalys R."/>
            <person name="Henrissat B."/>
            <person name="Grigoriev I.V."/>
            <person name="Hibbett D."/>
            <person name="Nagy L.G."/>
            <person name="Martin F.M."/>
        </authorList>
    </citation>
    <scope>NUCLEOTIDE SEQUENCE</scope>
    <source>
        <strain evidence="3">Prilba</strain>
    </source>
</reference>
<name>A0A9P5MRQ9_9AGAM</name>
<dbReference type="OrthoDB" id="2669721at2759"/>
<accession>A0A9P5MRQ9</accession>
<comment type="caution">
    <text evidence="3">The sequence shown here is derived from an EMBL/GenBank/DDBJ whole genome shotgun (WGS) entry which is preliminary data.</text>
</comment>
<proteinExistence type="predicted"/>
<feature type="chain" id="PRO_5040266552" description="Transposase" evidence="2">
    <location>
        <begin position="24"/>
        <end position="402"/>
    </location>
</feature>
<keyword evidence="1" id="KW-1133">Transmembrane helix</keyword>
<organism evidence="3 4">
    <name type="scientific">Russula ochroleuca</name>
    <dbReference type="NCBI Taxonomy" id="152965"/>
    <lineage>
        <taxon>Eukaryota</taxon>
        <taxon>Fungi</taxon>
        <taxon>Dikarya</taxon>
        <taxon>Basidiomycota</taxon>
        <taxon>Agaricomycotina</taxon>
        <taxon>Agaricomycetes</taxon>
        <taxon>Russulales</taxon>
        <taxon>Russulaceae</taxon>
        <taxon>Russula</taxon>
    </lineage>
</organism>
<evidence type="ECO:0008006" key="5">
    <source>
        <dbReference type="Google" id="ProtNLM"/>
    </source>
</evidence>
<evidence type="ECO:0000256" key="1">
    <source>
        <dbReference type="SAM" id="Phobius"/>
    </source>
</evidence>
<keyword evidence="1" id="KW-0812">Transmembrane</keyword>
<keyword evidence="4" id="KW-1185">Reference proteome</keyword>
<dbReference type="Proteomes" id="UP000759537">
    <property type="component" value="Unassembled WGS sequence"/>
</dbReference>
<feature type="signal peptide" evidence="2">
    <location>
        <begin position="1"/>
        <end position="23"/>
    </location>
</feature>
<gene>
    <name evidence="3" type="ORF">DFH94DRAFT_635049</name>
</gene>
<reference evidence="3" key="2">
    <citation type="journal article" date="2020" name="Nat. Commun.">
        <title>Large-scale genome sequencing of mycorrhizal fungi provides insights into the early evolution of symbiotic traits.</title>
        <authorList>
            <person name="Miyauchi S."/>
            <person name="Kiss E."/>
            <person name="Kuo A."/>
            <person name="Drula E."/>
            <person name="Kohler A."/>
            <person name="Sanchez-Garcia M."/>
            <person name="Morin E."/>
            <person name="Andreopoulos B."/>
            <person name="Barry K.W."/>
            <person name="Bonito G."/>
            <person name="Buee M."/>
            <person name="Carver A."/>
            <person name="Chen C."/>
            <person name="Cichocki N."/>
            <person name="Clum A."/>
            <person name="Culley D."/>
            <person name="Crous P.W."/>
            <person name="Fauchery L."/>
            <person name="Girlanda M."/>
            <person name="Hayes R.D."/>
            <person name="Keri Z."/>
            <person name="LaButti K."/>
            <person name="Lipzen A."/>
            <person name="Lombard V."/>
            <person name="Magnuson J."/>
            <person name="Maillard F."/>
            <person name="Murat C."/>
            <person name="Nolan M."/>
            <person name="Ohm R.A."/>
            <person name="Pangilinan J."/>
            <person name="Pereira M.F."/>
            <person name="Perotto S."/>
            <person name="Peter M."/>
            <person name="Pfister S."/>
            <person name="Riley R."/>
            <person name="Sitrit Y."/>
            <person name="Stielow J.B."/>
            <person name="Szollosi G."/>
            <person name="Zifcakova L."/>
            <person name="Stursova M."/>
            <person name="Spatafora J.W."/>
            <person name="Tedersoo L."/>
            <person name="Vaario L.M."/>
            <person name="Yamada A."/>
            <person name="Yan M."/>
            <person name="Wang P."/>
            <person name="Xu J."/>
            <person name="Bruns T."/>
            <person name="Baldrian P."/>
            <person name="Vilgalys R."/>
            <person name="Dunand C."/>
            <person name="Henrissat B."/>
            <person name="Grigoriev I.V."/>
            <person name="Hibbett D."/>
            <person name="Nagy L.G."/>
            <person name="Martin F.M."/>
        </authorList>
    </citation>
    <scope>NUCLEOTIDE SEQUENCE</scope>
    <source>
        <strain evidence="3">Prilba</strain>
    </source>
</reference>
<dbReference type="EMBL" id="WHVB01000015">
    <property type="protein sequence ID" value="KAF8476354.1"/>
    <property type="molecule type" value="Genomic_DNA"/>
</dbReference>
<keyword evidence="2" id="KW-0732">Signal</keyword>
<dbReference type="AlphaFoldDB" id="A0A9P5MRQ9"/>
<evidence type="ECO:0000256" key="2">
    <source>
        <dbReference type="SAM" id="SignalP"/>
    </source>
</evidence>
<feature type="transmembrane region" description="Helical" evidence="1">
    <location>
        <begin position="81"/>
        <end position="97"/>
    </location>
</feature>
<protein>
    <recommendedName>
        <fullName evidence="5">Transposase</fullName>
    </recommendedName>
</protein>
<evidence type="ECO:0000313" key="3">
    <source>
        <dbReference type="EMBL" id="KAF8476354.1"/>
    </source>
</evidence>
<keyword evidence="1" id="KW-0472">Membrane</keyword>
<evidence type="ECO:0000313" key="4">
    <source>
        <dbReference type="Proteomes" id="UP000759537"/>
    </source>
</evidence>